<evidence type="ECO:0000256" key="1">
    <source>
        <dbReference type="ARBA" id="ARBA00004651"/>
    </source>
</evidence>
<evidence type="ECO:0000256" key="6">
    <source>
        <dbReference type="ARBA" id="ARBA00023136"/>
    </source>
</evidence>
<name>A0A193KUL5_SCHMD</name>
<accession>A0A193KUL5</accession>
<dbReference type="GO" id="GO:0043410">
    <property type="term" value="P:positive regulation of MAPK cascade"/>
    <property type="evidence" value="ECO:0007669"/>
    <property type="project" value="TreeGrafter"/>
</dbReference>
<comment type="subcellular location">
    <subcellularLocation>
        <location evidence="1">Cell membrane</location>
        <topology evidence="1">Multi-pass membrane protein</topology>
    </subcellularLocation>
</comment>
<keyword evidence="4 11" id="KW-1133">Transmembrane helix</keyword>
<dbReference type="CDD" id="cd15331">
    <property type="entry name" value="7tmA_5-HT1A_invertebrates"/>
    <property type="match status" value="1"/>
</dbReference>
<dbReference type="SUPFAM" id="SSF81321">
    <property type="entry name" value="Family A G protein-coupled receptor-like"/>
    <property type="match status" value="1"/>
</dbReference>
<dbReference type="Gene3D" id="1.20.1070.10">
    <property type="entry name" value="Rhodopsin 7-helix transmembrane proteins"/>
    <property type="match status" value="2"/>
</dbReference>
<dbReference type="PANTHER" id="PTHR24248:SF199">
    <property type="entry name" value="IP13425P-RELATED"/>
    <property type="match status" value="1"/>
</dbReference>
<evidence type="ECO:0000313" key="13">
    <source>
        <dbReference type="EMBL" id="ANO39056.1"/>
    </source>
</evidence>
<dbReference type="GO" id="GO:0004993">
    <property type="term" value="F:G protein-coupled serotonin receptor activity"/>
    <property type="evidence" value="ECO:0007669"/>
    <property type="project" value="UniProtKB-ARBA"/>
</dbReference>
<dbReference type="AlphaFoldDB" id="A0A193KUL5"/>
<evidence type="ECO:0000256" key="10">
    <source>
        <dbReference type="RuleBase" id="RU000688"/>
    </source>
</evidence>
<evidence type="ECO:0000256" key="8">
    <source>
        <dbReference type="ARBA" id="ARBA00023170"/>
    </source>
</evidence>
<keyword evidence="7" id="KW-1015">Disulfide bond</keyword>
<dbReference type="PRINTS" id="PR00237">
    <property type="entry name" value="GPCRRHODOPSN"/>
</dbReference>
<gene>
    <name evidence="13" type="primary">gcr090</name>
</gene>
<dbReference type="EMBL" id="KX018895">
    <property type="protein sequence ID" value="ANO39056.1"/>
    <property type="molecule type" value="mRNA"/>
</dbReference>
<keyword evidence="8 10" id="KW-0675">Receptor</keyword>
<keyword evidence="5 10" id="KW-0297">G-protein coupled receptor</keyword>
<keyword evidence="6 11" id="KW-0472">Membrane</keyword>
<organism evidence="13">
    <name type="scientific">Schmidtea mediterranea</name>
    <name type="common">Freshwater planarian flatworm</name>
    <dbReference type="NCBI Taxonomy" id="79327"/>
    <lineage>
        <taxon>Eukaryota</taxon>
        <taxon>Metazoa</taxon>
        <taxon>Spiralia</taxon>
        <taxon>Lophotrochozoa</taxon>
        <taxon>Platyhelminthes</taxon>
        <taxon>Rhabditophora</taxon>
        <taxon>Seriata</taxon>
        <taxon>Tricladida</taxon>
        <taxon>Continenticola</taxon>
        <taxon>Geoplanoidea</taxon>
        <taxon>Dugesiidae</taxon>
        <taxon>Schmidtea</taxon>
    </lineage>
</organism>
<evidence type="ECO:0000256" key="4">
    <source>
        <dbReference type="ARBA" id="ARBA00022989"/>
    </source>
</evidence>
<feature type="transmembrane region" description="Helical" evidence="11">
    <location>
        <begin position="65"/>
        <end position="87"/>
    </location>
</feature>
<evidence type="ECO:0000256" key="7">
    <source>
        <dbReference type="ARBA" id="ARBA00023157"/>
    </source>
</evidence>
<evidence type="ECO:0000259" key="12">
    <source>
        <dbReference type="PROSITE" id="PS50262"/>
    </source>
</evidence>
<evidence type="ECO:0000256" key="2">
    <source>
        <dbReference type="ARBA" id="ARBA00022475"/>
    </source>
</evidence>
<dbReference type="PANTHER" id="PTHR24248">
    <property type="entry name" value="ADRENERGIC RECEPTOR-RELATED G-PROTEIN COUPLED RECEPTOR"/>
    <property type="match status" value="1"/>
</dbReference>
<evidence type="ECO:0000256" key="11">
    <source>
        <dbReference type="SAM" id="Phobius"/>
    </source>
</evidence>
<comment type="similarity">
    <text evidence="10">Belongs to the G-protein coupled receptor 1 family.</text>
</comment>
<keyword evidence="9 10" id="KW-0807">Transducer</keyword>
<feature type="transmembrane region" description="Helical" evidence="11">
    <location>
        <begin position="188"/>
        <end position="214"/>
    </location>
</feature>
<feature type="transmembrane region" description="Helical" evidence="11">
    <location>
        <begin position="350"/>
        <end position="368"/>
    </location>
</feature>
<evidence type="ECO:0000256" key="3">
    <source>
        <dbReference type="ARBA" id="ARBA00022692"/>
    </source>
</evidence>
<dbReference type="OrthoDB" id="5956310at2759"/>
<reference evidence="13" key="1">
    <citation type="journal article" date="2016" name="PLoS Biol.">
        <title>GPCRs Direct Germline Development and Somatic Gonad Function in Planarians.</title>
        <authorList>
            <person name="Saberi A."/>
            <person name="Jamal A."/>
            <person name="Beets I."/>
            <person name="Schoofs L."/>
            <person name="Newmark P.A."/>
        </authorList>
    </citation>
    <scope>NUCLEOTIDE SEQUENCE</scope>
</reference>
<dbReference type="PROSITE" id="PS00237">
    <property type="entry name" value="G_PROTEIN_RECEP_F1_1"/>
    <property type="match status" value="1"/>
</dbReference>
<dbReference type="GO" id="GO:0071880">
    <property type="term" value="P:adenylate cyclase-activating adrenergic receptor signaling pathway"/>
    <property type="evidence" value="ECO:0007669"/>
    <property type="project" value="TreeGrafter"/>
</dbReference>
<feature type="transmembrane region" description="Helical" evidence="11">
    <location>
        <begin position="24"/>
        <end position="53"/>
    </location>
</feature>
<evidence type="ECO:0000256" key="5">
    <source>
        <dbReference type="ARBA" id="ARBA00023040"/>
    </source>
</evidence>
<proteinExistence type="evidence at transcript level"/>
<feature type="domain" description="G-protein coupled receptors family 1 profile" evidence="12">
    <location>
        <begin position="44"/>
        <end position="407"/>
    </location>
</feature>
<dbReference type="GO" id="GO:0005886">
    <property type="term" value="C:plasma membrane"/>
    <property type="evidence" value="ECO:0007669"/>
    <property type="project" value="UniProtKB-SubCell"/>
</dbReference>
<protein>
    <submittedName>
        <fullName evidence="13">GCR090</fullName>
    </submittedName>
</protein>
<dbReference type="Pfam" id="PF00001">
    <property type="entry name" value="7tm_1"/>
    <property type="match status" value="1"/>
</dbReference>
<keyword evidence="3 10" id="KW-0812">Transmembrane</keyword>
<feature type="transmembrane region" description="Helical" evidence="11">
    <location>
        <begin position="143"/>
        <end position="163"/>
    </location>
</feature>
<dbReference type="PROSITE" id="PS50262">
    <property type="entry name" value="G_PROTEIN_RECEP_F1_2"/>
    <property type="match status" value="1"/>
</dbReference>
<feature type="transmembrane region" description="Helical" evidence="11">
    <location>
        <begin position="93"/>
        <end position="123"/>
    </location>
</feature>
<evidence type="ECO:0000256" key="9">
    <source>
        <dbReference type="ARBA" id="ARBA00023224"/>
    </source>
</evidence>
<keyword evidence="2" id="KW-1003">Cell membrane</keyword>
<dbReference type="InterPro" id="IPR000276">
    <property type="entry name" value="GPCR_Rhodpsn"/>
</dbReference>
<dbReference type="InterPro" id="IPR017452">
    <property type="entry name" value="GPCR_Rhodpsn_7TM"/>
</dbReference>
<sequence length="433" mass="50758">MVHNHTVTALNSSAFPGFQLKHGIIHFILTLLILETFIMLTIVGNILVVLAVLLEKNLRNLSNYLILSMAITDLVVAIFVMNLSAVYEISNRWFLGIAWCDFWIFTDVMSCSASIFHLVTIALDRYWTVTRIEYKHNRTMSQLIFTILSIWMISLMIAVPSRFHFHRLETQMFQEVVIKGRCLINSGYFYTLLSTVIAFYAPMIFMMIIYWKIFQIAKRQIRRKRRFNYEVTFDSKYKSICRYFHCCHRTTESEFSTTGDQYLINSSVKSKYTCSLMENTVKDMKYADNISVNSINSEIKYQLNVNDVHIARMSSLSSLRTLKVSVMPYNLTKTIEEQRHKVEVKRERKAIITVGIITCCFILCWMPFFTLTLVLPFCGAYCIVHPIISSVLLWLGYLNCLLNPFIYTIFSQEFRCAFKNILTGYYWRRCIDR</sequence>